<evidence type="ECO:0000256" key="5">
    <source>
        <dbReference type="ARBA" id="ARBA00023273"/>
    </source>
</evidence>
<feature type="compositionally biased region" description="Polar residues" evidence="7">
    <location>
        <begin position="1065"/>
        <end position="1074"/>
    </location>
</feature>
<feature type="region of interest" description="Disordered" evidence="7">
    <location>
        <begin position="813"/>
        <end position="923"/>
    </location>
</feature>
<feature type="compositionally biased region" description="Basic and acidic residues" evidence="7">
    <location>
        <begin position="667"/>
        <end position="698"/>
    </location>
</feature>
<feature type="compositionally biased region" description="Basic and acidic residues" evidence="7">
    <location>
        <begin position="1075"/>
        <end position="1085"/>
    </location>
</feature>
<feature type="compositionally biased region" description="Basic and acidic residues" evidence="7">
    <location>
        <begin position="849"/>
        <end position="864"/>
    </location>
</feature>
<dbReference type="InterPro" id="IPR031139">
    <property type="entry name" value="RPGRIP1_fam"/>
</dbReference>
<feature type="region of interest" description="Disordered" evidence="7">
    <location>
        <begin position="948"/>
        <end position="1016"/>
    </location>
</feature>
<dbReference type="EMBL" id="LR824005">
    <property type="protein sequence ID" value="CAH0592120.1"/>
    <property type="molecule type" value="Genomic_DNA"/>
</dbReference>
<evidence type="ECO:0000256" key="6">
    <source>
        <dbReference type="SAM" id="Coils"/>
    </source>
</evidence>
<evidence type="ECO:0000256" key="7">
    <source>
        <dbReference type="SAM" id="MobiDB-lite"/>
    </source>
</evidence>
<keyword evidence="4" id="KW-0969">Cilium</keyword>
<proteinExistence type="inferred from homology"/>
<dbReference type="SUPFAM" id="SSF49562">
    <property type="entry name" value="C2 domain (Calcium/lipid-binding domain, CaLB)"/>
    <property type="match status" value="1"/>
</dbReference>
<keyword evidence="11" id="KW-1185">Reference proteome</keyword>
<comment type="similarity">
    <text evidence="2">Belongs to the RPGRIP1 family.</text>
</comment>
<feature type="compositionally biased region" description="Polar residues" evidence="7">
    <location>
        <begin position="878"/>
        <end position="894"/>
    </location>
</feature>
<dbReference type="InterPro" id="IPR035892">
    <property type="entry name" value="C2_domain_sf"/>
</dbReference>
<feature type="compositionally biased region" description="Polar residues" evidence="7">
    <location>
        <begin position="700"/>
        <end position="712"/>
    </location>
</feature>
<sequence>MSCYSKEKCAGEKYDYNNVCKSHSARSDRDQSSAVTFTELYRICPSKLSKRELEDLYFALLENNLELKKTVNGQQDKIRVLSTKVQRLTASQKLIQSREMKDCCMGTKTLVNDQKESIQDLKRTNQRMTERIRMLNMRLSSAKQFHKRSPPPSMSRCPRCANMAPPLHHYPIHSCSPKPSEPTNQTIETMNVSSQNVNEGVALDAPVVASAQTEPVEPLETQPVTENSNSPCAENKCRTTMKEFQQKIYNLEEELCQAHEEYSSRISRLETEVSDVRRDNVRVRGERGATQHEARGAGKRAADLLECCRANEIKCNELSTQLSIEKRKVAELETRLKAANMTNRVNKAIKDHYTHKNDIKTCALSKRVCPCPANDWTQPKSSRKRTCDCEQQDSEPINLTPGKATGPGSQIAEEMEETPTPAPRPEYLKRMNEELMRTILDLQGQVDRMRITEAQLTGVCGMKNCGGKTGDTKSEDTCGTSCGHSEASGYAHKPSEEPGKRQPEPPLRSIDDYASLKKAKQGNTSIEFAYGLQQELPQPLTHSDKNRLFESLTYETKVQVKPEFYTDQYKQQQRAGKSKVPASECARCRESDEFSVNTDATGDRDICEHCDVCTDDKECQSRQYGDKDGADAKTASVKSDRHNSFQIPGPIPVAETAHKDFKKNAFRRLSLDAKKKDSQKNKDKNDKRNKEKDTEHGTQKRGSNLKTGSDSITFDANVPFEIDENVKALREARRVYKAQSKDSIETTRTSFRLPLPGQESLNNFYGPSAQNMFPTIGAEPNPNINKNENQPPHALTFQEANLQEQNRATQVELQENLPRQKTPTSDRETYTVETRKESRATSPDNTEYEISHMSDLPSERDAKSPRNRRLSPGEDKMTTTYTDSYTSPATNYSLSEGEMPASSTRRLSLNGRGEQTPIIRDGAPPTQKMEEALEAITEELARCKNLMLSQRPTDATGGETRPEAKTELRPSVVRRRSPQLGPRRTTPLLPLPASPPPSPPHFRQSLHPPASILSQTSPRRSLLAELHPRRLPNTEDKTDLSLELELQQQRLSSQDKSSQQTTSQELQHSQQKSILHTDTHAKEPTIPDPASLDRTIALRRGIATQSIGDAHPPKCLFTLHIGTVVLSDEAVINSRNKSLVLMWKFYDQNVAMTRVHPGRVVLFDFSTEYDVKITDEFMNYMKHEEMPILICELDKQDEPFATCALPLRDALLHTNRRADMSLALIAGPQMLSARAENDAAADALDAGDEMGVIDLWCLLRAEGNVLPLINRSIAQPSAAKAMAGSRQSGMRYMQQAMDDEPANELRDLDITRSLFPTTNEDQADSPYRDVGYMRNARRWGSSMLRLPATYEIDAVHEYASDSQKMTPDEAASESLAAAAVADARAAAIRRAEELYDPSNYPPVRQCSSDAPISPSDEPERDTSRIIPNEVVAKIRSPGDMKQALVQQSSQQSDIPRLPRPDDDIASQAQSSMGSLKSIVAKLQKKGHAKSGFQNPNWSADPRHSLLQTMMGKYGKGQGNMIDMPAGKCPSDLKPLDVVDEQPDIDIYRKYDNISKLLGSNKPEQKKSVTILPKFVEAISRPKDGTENNRDEMTPAQTLDITILWLALNEECEAMVDPHVQRVYVAYSFLGRTGADLETPVSLPKPKHYVDKCYFNFKKTFELEDGDLPLLGHMARCRAASKVSEDAKDCIVFTVVSEPPEDPLGLESCEDIGYAFLYLGDLLAYSAGSPGYTEVVPVRAAAGGAAVCGVLAVRLDGLDVVRRCLQLSSSQRDLAQWAAV</sequence>
<feature type="domain" description="RPGRIP1 C-terminal" evidence="9">
    <location>
        <begin position="1596"/>
        <end position="1764"/>
    </location>
</feature>
<feature type="domain" description="RPGR-interacting protein 1 first C2" evidence="8">
    <location>
        <begin position="1115"/>
        <end position="1225"/>
    </location>
</feature>
<feature type="coiled-coil region" evidence="6">
    <location>
        <begin position="315"/>
        <end position="342"/>
    </location>
</feature>
<feature type="compositionally biased region" description="Basic and acidic residues" evidence="7">
    <location>
        <begin position="620"/>
        <end position="631"/>
    </location>
</feature>
<dbReference type="GO" id="GO:0005929">
    <property type="term" value="C:cilium"/>
    <property type="evidence" value="ECO:0007669"/>
    <property type="project" value="UniProtKB-SubCell"/>
</dbReference>
<keyword evidence="5" id="KW-0966">Cell projection</keyword>
<dbReference type="GO" id="GO:0005856">
    <property type="term" value="C:cytoskeleton"/>
    <property type="evidence" value="ECO:0007669"/>
    <property type="project" value="UniProtKB-ARBA"/>
</dbReference>
<feature type="coiled-coil region" evidence="6">
    <location>
        <begin position="252"/>
        <end position="279"/>
    </location>
</feature>
<evidence type="ECO:0000313" key="11">
    <source>
        <dbReference type="Proteomes" id="UP001154114"/>
    </source>
</evidence>
<organism evidence="10 11">
    <name type="scientific">Chrysodeixis includens</name>
    <name type="common">Soybean looper</name>
    <name type="synonym">Pseudoplusia includens</name>
    <dbReference type="NCBI Taxonomy" id="689277"/>
    <lineage>
        <taxon>Eukaryota</taxon>
        <taxon>Metazoa</taxon>
        <taxon>Ecdysozoa</taxon>
        <taxon>Arthropoda</taxon>
        <taxon>Hexapoda</taxon>
        <taxon>Insecta</taxon>
        <taxon>Pterygota</taxon>
        <taxon>Neoptera</taxon>
        <taxon>Endopterygota</taxon>
        <taxon>Lepidoptera</taxon>
        <taxon>Glossata</taxon>
        <taxon>Ditrysia</taxon>
        <taxon>Noctuoidea</taxon>
        <taxon>Noctuidae</taxon>
        <taxon>Plusiinae</taxon>
        <taxon>Chrysodeixis</taxon>
    </lineage>
</organism>
<feature type="compositionally biased region" description="Basic and acidic residues" evidence="7">
    <location>
        <begin position="493"/>
        <end position="508"/>
    </location>
</feature>
<feature type="compositionally biased region" description="Basic and acidic residues" evidence="7">
    <location>
        <begin position="824"/>
        <end position="839"/>
    </location>
</feature>
<feature type="compositionally biased region" description="Low complexity" evidence="7">
    <location>
        <begin position="1049"/>
        <end position="1064"/>
    </location>
</feature>
<feature type="region of interest" description="Disordered" evidence="7">
    <location>
        <begin position="468"/>
        <end position="508"/>
    </location>
</feature>
<feature type="compositionally biased region" description="Polar residues" evidence="7">
    <location>
        <begin position="813"/>
        <end position="823"/>
    </location>
</feature>
<reference evidence="10" key="1">
    <citation type="submission" date="2021-12" db="EMBL/GenBank/DDBJ databases">
        <authorList>
            <person name="King R."/>
        </authorList>
    </citation>
    <scope>NUCLEOTIDE SEQUENCE</scope>
</reference>
<dbReference type="PANTHER" id="PTHR14240:SF5">
    <property type="entry name" value="RPGRIP1 C-TERMINAL DOMAIN-CONTAINING PROTEIN"/>
    <property type="match status" value="1"/>
</dbReference>
<comment type="subcellular location">
    <subcellularLocation>
        <location evidence="1">Cell projection</location>
        <location evidence="1">Cilium</location>
    </subcellularLocation>
</comment>
<evidence type="ECO:0000256" key="4">
    <source>
        <dbReference type="ARBA" id="ARBA00023069"/>
    </source>
</evidence>
<gene>
    <name evidence="10" type="ORF">CINC_LOCUS5364</name>
</gene>
<dbReference type="InterPro" id="IPR041091">
    <property type="entry name" value="RPGRIP1_C"/>
</dbReference>
<evidence type="ECO:0000259" key="9">
    <source>
        <dbReference type="Pfam" id="PF18111"/>
    </source>
</evidence>
<feature type="compositionally biased region" description="Pro residues" evidence="7">
    <location>
        <begin position="989"/>
        <end position="1000"/>
    </location>
</feature>
<dbReference type="Pfam" id="PF18111">
    <property type="entry name" value="RPGR1_C"/>
    <property type="match status" value="1"/>
</dbReference>
<feature type="region of interest" description="Disordered" evidence="7">
    <location>
        <begin position="1396"/>
        <end position="1472"/>
    </location>
</feature>
<feature type="coiled-coil region" evidence="6">
    <location>
        <begin position="111"/>
        <end position="138"/>
    </location>
</feature>
<dbReference type="OrthoDB" id="2133912at2759"/>
<accession>A0A9P0FUX2</accession>
<dbReference type="PANTHER" id="PTHR14240">
    <property type="entry name" value="RETINITIS PIGMENTOSA GTPASE REGULATOR-INTERACTING PROTEIN"/>
    <property type="match status" value="1"/>
</dbReference>
<evidence type="ECO:0000259" key="8">
    <source>
        <dbReference type="Pfam" id="PF11618"/>
    </source>
</evidence>
<name>A0A9P0FUX2_CHRIL</name>
<protein>
    <submittedName>
        <fullName evidence="10">Uncharacterized protein</fullName>
    </submittedName>
</protein>
<dbReference type="InterPro" id="IPR021656">
    <property type="entry name" value="C2-C2_1"/>
</dbReference>
<feature type="region of interest" description="Disordered" evidence="7">
    <location>
        <begin position="1049"/>
        <end position="1091"/>
    </location>
</feature>
<keyword evidence="3 6" id="KW-0175">Coiled coil</keyword>
<feature type="region of interest" description="Disordered" evidence="7">
    <location>
        <begin position="667"/>
        <end position="712"/>
    </location>
</feature>
<dbReference type="Gene3D" id="2.60.40.150">
    <property type="entry name" value="C2 domain"/>
    <property type="match status" value="2"/>
</dbReference>
<feature type="region of interest" description="Disordered" evidence="7">
    <location>
        <begin position="388"/>
        <end position="425"/>
    </location>
</feature>
<feature type="region of interest" description="Disordered" evidence="7">
    <location>
        <begin position="620"/>
        <end position="653"/>
    </location>
</feature>
<dbReference type="Proteomes" id="UP001154114">
    <property type="component" value="Chromosome 2"/>
</dbReference>
<evidence type="ECO:0000256" key="1">
    <source>
        <dbReference type="ARBA" id="ARBA00004138"/>
    </source>
</evidence>
<evidence type="ECO:0000256" key="3">
    <source>
        <dbReference type="ARBA" id="ARBA00023054"/>
    </source>
</evidence>
<evidence type="ECO:0000256" key="2">
    <source>
        <dbReference type="ARBA" id="ARBA00006042"/>
    </source>
</evidence>
<evidence type="ECO:0000313" key="10">
    <source>
        <dbReference type="EMBL" id="CAH0592120.1"/>
    </source>
</evidence>
<dbReference type="Pfam" id="PF11618">
    <property type="entry name" value="C2-C2_1"/>
    <property type="match status" value="1"/>
</dbReference>